<feature type="region of interest" description="Disordered" evidence="11">
    <location>
        <begin position="47"/>
        <end position="122"/>
    </location>
</feature>
<evidence type="ECO:0000256" key="3">
    <source>
        <dbReference type="ARBA" id="ARBA00022553"/>
    </source>
</evidence>
<evidence type="ECO:0000256" key="9">
    <source>
        <dbReference type="ARBA" id="ARBA00023121"/>
    </source>
</evidence>
<dbReference type="CDD" id="cd21676">
    <property type="entry name" value="SMP_Mug190"/>
    <property type="match status" value="1"/>
</dbReference>
<feature type="domain" description="SMP-LTD" evidence="14">
    <location>
        <begin position="217"/>
        <end position="425"/>
    </location>
</feature>
<dbReference type="AlphaFoldDB" id="A0A1Q3EA03"/>
<dbReference type="Gene3D" id="2.60.40.150">
    <property type="entry name" value="C2 domain"/>
    <property type="match status" value="2"/>
</dbReference>
<dbReference type="SMART" id="SM00239">
    <property type="entry name" value="C2"/>
    <property type="match status" value="2"/>
</dbReference>
<evidence type="ECO:0000256" key="7">
    <source>
        <dbReference type="ARBA" id="ARBA00022989"/>
    </source>
</evidence>
<dbReference type="EMBL" id="BDGU01000173">
    <property type="protein sequence ID" value="GAW04042.1"/>
    <property type="molecule type" value="Genomic_DNA"/>
</dbReference>
<dbReference type="Proteomes" id="UP000188533">
    <property type="component" value="Unassembled WGS sequence"/>
</dbReference>
<keyword evidence="8" id="KW-0445">Lipid transport</keyword>
<dbReference type="SUPFAM" id="SSF49562">
    <property type="entry name" value="C2 domain (Calcium/lipid-binding domain, CaLB)"/>
    <property type="match status" value="2"/>
</dbReference>
<evidence type="ECO:0000259" key="13">
    <source>
        <dbReference type="PROSITE" id="PS50004"/>
    </source>
</evidence>
<evidence type="ECO:0000256" key="1">
    <source>
        <dbReference type="ARBA" id="ARBA00004586"/>
    </source>
</evidence>
<dbReference type="PANTHER" id="PTHR47348">
    <property type="entry name" value="MEIOTICALLY UP-REGULATED GENE 190 PROTEIN"/>
    <property type="match status" value="1"/>
</dbReference>
<keyword evidence="4 12" id="KW-0812">Transmembrane</keyword>
<feature type="compositionally biased region" description="Acidic residues" evidence="11">
    <location>
        <begin position="685"/>
        <end position="694"/>
    </location>
</feature>
<dbReference type="GO" id="GO:0008289">
    <property type="term" value="F:lipid binding"/>
    <property type="evidence" value="ECO:0007669"/>
    <property type="project" value="UniProtKB-KW"/>
</dbReference>
<evidence type="ECO:0000256" key="10">
    <source>
        <dbReference type="ARBA" id="ARBA00023136"/>
    </source>
</evidence>
<reference evidence="15 16" key="1">
    <citation type="submission" date="2016-08" db="EMBL/GenBank/DDBJ databases">
        <authorList>
            <consortium name="Lentinula edodes genome sequencing consortium"/>
            <person name="Sakamoto Y."/>
            <person name="Nakade K."/>
            <person name="Sato S."/>
            <person name="Yoshida Y."/>
            <person name="Miyazaki K."/>
            <person name="Natsume S."/>
            <person name="Konno N."/>
        </authorList>
    </citation>
    <scope>NUCLEOTIDE SEQUENCE [LARGE SCALE GENOMIC DNA]</scope>
    <source>
        <strain evidence="15 16">NBRC 111202</strain>
    </source>
</reference>
<protein>
    <submittedName>
        <fullName evidence="15">Meiotically up-regulated 190 protein</fullName>
    </submittedName>
</protein>
<evidence type="ECO:0000256" key="12">
    <source>
        <dbReference type="SAM" id="Phobius"/>
    </source>
</evidence>
<keyword evidence="2" id="KW-0813">Transport</keyword>
<comment type="subcellular location">
    <subcellularLocation>
        <location evidence="1">Endoplasmic reticulum membrane</location>
    </subcellularLocation>
</comment>
<feature type="region of interest" description="Disordered" evidence="11">
    <location>
        <begin position="667"/>
        <end position="698"/>
    </location>
</feature>
<feature type="region of interest" description="Disordered" evidence="11">
    <location>
        <begin position="612"/>
        <end position="651"/>
    </location>
</feature>
<dbReference type="STRING" id="5353.A0A1Q3EA03"/>
<keyword evidence="10 12" id="KW-0472">Membrane</keyword>
<sequence>MQFSSFFCHRVPNTLLTVSKLSNTSYVYQNQEFVGLLLGNGVLDVSMPTPEKKNPQRDSDGERSGNSKATANGREVTDPITHFPVTIHDNTSIELEQIPPSRSDSKATEDMTVEETDQQQHTEMERVVWEETNKGWWEEPNHNRGYTTLIISKILPRISTRSTSGEGFGILDIYIGVVAYTLLAIAAGFLVLRYETKGENNNNQQEKPWTKPSAQEGPESAVWLNSFLDTLWPIVNPALFTAVSDMLEDSLQASLPKMIHAVRVADIGQGSEPLRILGIRWLDGADATQARPGMAAEEGDFVNFELAVAYRATSSSSSLKGRSANLHLLMQFWLTGGIVLPVWVDITGIISTARVRIHLTPNPPFLSLMTLTLMGQPKVKLTATPLAKNFLNVMDMPGLSGWLQKSIDAAISEYVAPHSLSVDLKTVLMGREKMDTEARGVVWITVKSATGFKNGDGIEIWKSENGRKGDVYVTASWGKWGKPLWSTRIIQNEAHPIWEESTALLVTPSELNAQEKLKLQLWDSDRFTADDNLGTIELPLFDIMNTSETCNRIGHRQDRFLAEDGRSHWPGSLTWSVGYFFKTTLEQHMANKEAENVQDLKSDIEEEAKAKLREAETRKHSEKASEVEQQKKQDLREKTEEIVSGTPPTREWPAGILSVRIEQITGVEVDNPRQSGSKGTKNGEDGVEEEEGDDMPSPYCTIIINHAKVYKTRTKMKANNPYYDAGTERFIKSWPTTVVMIAVRDARMHEVDPLIGVVVLPLQQLFVKRGRSQITDMFPLVGGIGYGRLKCSLVFRSVQIQPSQEYFPKASLGWDVGTLEVKSETMRASGSLPDDLKSARILLRTLYGRDKALPNSLHDGWHQKKDRPVRLAVKNRFASCLLIQFRKTALGPDKTPAFGTLWLKDLPDLEEVTVRISVRRNEGNAMVRGRFNASDDIGEKVGELEMQVQFWPGLSGYHHWLADQDPSLADVMEVLDAAEESEEVSKEMLYEEGLDSDAELMSSSSSSSSSSPSSSSSDESSDVKGGRVKNVKTAIKDYNRRKGDLHRKHRGLMQWGAARKVAWIGRSTENEAKKFKQKLAGKLKHEQRDGGMEKEV</sequence>
<proteinExistence type="predicted"/>
<keyword evidence="7 12" id="KW-1133">Transmembrane helix</keyword>
<evidence type="ECO:0000256" key="2">
    <source>
        <dbReference type="ARBA" id="ARBA00022448"/>
    </source>
</evidence>
<evidence type="ECO:0000256" key="4">
    <source>
        <dbReference type="ARBA" id="ARBA00022692"/>
    </source>
</evidence>
<evidence type="ECO:0000259" key="14">
    <source>
        <dbReference type="PROSITE" id="PS51847"/>
    </source>
</evidence>
<evidence type="ECO:0000256" key="8">
    <source>
        <dbReference type="ARBA" id="ARBA00023055"/>
    </source>
</evidence>
<dbReference type="InterPro" id="IPR000008">
    <property type="entry name" value="C2_dom"/>
</dbReference>
<dbReference type="PANTHER" id="PTHR47348:SF2">
    <property type="entry name" value="MEIOTICALLY UP-REGULATED 190 PROTEIN"/>
    <property type="match status" value="1"/>
</dbReference>
<keyword evidence="5" id="KW-0677">Repeat</keyword>
<dbReference type="Pfam" id="PF25669">
    <property type="entry name" value="SMP_MUG190-like"/>
    <property type="match status" value="1"/>
</dbReference>
<feature type="compositionally biased region" description="Low complexity" evidence="11">
    <location>
        <begin position="1002"/>
        <end position="1018"/>
    </location>
</feature>
<name>A0A1Q3EA03_LENED</name>
<dbReference type="CDD" id="cd04052">
    <property type="entry name" value="C2B_Tricalbin-like"/>
    <property type="match status" value="1"/>
</dbReference>
<feature type="region of interest" description="Disordered" evidence="11">
    <location>
        <begin position="996"/>
        <end position="1042"/>
    </location>
</feature>
<comment type="caution">
    <text evidence="15">The sequence shown here is derived from an EMBL/GenBank/DDBJ whole genome shotgun (WGS) entry which is preliminary data.</text>
</comment>
<feature type="compositionally biased region" description="Basic and acidic residues" evidence="11">
    <location>
        <begin position="612"/>
        <end position="641"/>
    </location>
</feature>
<dbReference type="InterPro" id="IPR057349">
    <property type="entry name" value="C2_Mug190_3rd"/>
</dbReference>
<dbReference type="InterPro" id="IPR031468">
    <property type="entry name" value="SMP_LBD"/>
</dbReference>
<dbReference type="InterPro" id="IPR035892">
    <property type="entry name" value="C2_domain_sf"/>
</dbReference>
<reference evidence="15 16" key="2">
    <citation type="submission" date="2017-02" db="EMBL/GenBank/DDBJ databases">
        <title>A genome survey and senescence transcriptome analysis in Lentinula edodes.</title>
        <authorList>
            <person name="Sakamoto Y."/>
            <person name="Nakade K."/>
            <person name="Sato S."/>
            <person name="Yoshida Y."/>
            <person name="Miyazaki K."/>
            <person name="Natsume S."/>
            <person name="Konno N."/>
        </authorList>
    </citation>
    <scope>NUCLEOTIDE SEQUENCE [LARGE SCALE GENOMIC DNA]</scope>
    <source>
        <strain evidence="15 16">NBRC 111202</strain>
    </source>
</reference>
<dbReference type="GO" id="GO:0006869">
    <property type="term" value="P:lipid transport"/>
    <property type="evidence" value="ECO:0007669"/>
    <property type="project" value="UniProtKB-KW"/>
</dbReference>
<keyword evidence="6" id="KW-0256">Endoplasmic reticulum</keyword>
<dbReference type="Pfam" id="PF00168">
    <property type="entry name" value="C2"/>
    <property type="match status" value="2"/>
</dbReference>
<dbReference type="PROSITE" id="PS51847">
    <property type="entry name" value="SMP"/>
    <property type="match status" value="1"/>
</dbReference>
<feature type="domain" description="C2" evidence="13">
    <location>
        <begin position="423"/>
        <end position="554"/>
    </location>
</feature>
<dbReference type="GO" id="GO:0005789">
    <property type="term" value="C:endoplasmic reticulum membrane"/>
    <property type="evidence" value="ECO:0007669"/>
    <property type="project" value="UniProtKB-SubCell"/>
</dbReference>
<accession>A0A1Q3EA03</accession>
<evidence type="ECO:0000313" key="16">
    <source>
        <dbReference type="Proteomes" id="UP000188533"/>
    </source>
</evidence>
<dbReference type="PROSITE" id="PS50004">
    <property type="entry name" value="C2"/>
    <property type="match status" value="2"/>
</dbReference>
<gene>
    <name evidence="15" type="ORF">LENED_005805</name>
</gene>
<feature type="compositionally biased region" description="Basic and acidic residues" evidence="11">
    <location>
        <begin position="50"/>
        <end position="65"/>
    </location>
</feature>
<dbReference type="GO" id="GO:0061817">
    <property type="term" value="P:endoplasmic reticulum-plasma membrane tethering"/>
    <property type="evidence" value="ECO:0007669"/>
    <property type="project" value="InterPro"/>
</dbReference>
<feature type="transmembrane region" description="Helical" evidence="12">
    <location>
        <begin position="173"/>
        <end position="192"/>
    </location>
</feature>
<dbReference type="Pfam" id="PF25331">
    <property type="entry name" value="C2_Mug190_3rd"/>
    <property type="match status" value="1"/>
</dbReference>
<evidence type="ECO:0000313" key="15">
    <source>
        <dbReference type="EMBL" id="GAW04042.1"/>
    </source>
</evidence>
<evidence type="ECO:0000256" key="11">
    <source>
        <dbReference type="SAM" id="MobiDB-lite"/>
    </source>
</evidence>
<evidence type="ECO:0000256" key="6">
    <source>
        <dbReference type="ARBA" id="ARBA00022824"/>
    </source>
</evidence>
<organism evidence="15 16">
    <name type="scientific">Lentinula edodes</name>
    <name type="common">Shiitake mushroom</name>
    <name type="synonym">Lentinus edodes</name>
    <dbReference type="NCBI Taxonomy" id="5353"/>
    <lineage>
        <taxon>Eukaryota</taxon>
        <taxon>Fungi</taxon>
        <taxon>Dikarya</taxon>
        <taxon>Basidiomycota</taxon>
        <taxon>Agaricomycotina</taxon>
        <taxon>Agaricomycetes</taxon>
        <taxon>Agaricomycetidae</taxon>
        <taxon>Agaricales</taxon>
        <taxon>Marasmiineae</taxon>
        <taxon>Omphalotaceae</taxon>
        <taxon>Lentinula</taxon>
    </lineage>
</organism>
<feature type="domain" description="C2" evidence="13">
    <location>
        <begin position="638"/>
        <end position="775"/>
    </location>
</feature>
<keyword evidence="16" id="KW-1185">Reference proteome</keyword>
<keyword evidence="9" id="KW-0446">Lipid-binding</keyword>
<evidence type="ECO:0000256" key="5">
    <source>
        <dbReference type="ARBA" id="ARBA00022737"/>
    </source>
</evidence>
<feature type="transmembrane region" description="Helical" evidence="12">
    <location>
        <begin position="326"/>
        <end position="344"/>
    </location>
</feature>
<keyword evidence="3" id="KW-0597">Phosphoprotein</keyword>
<dbReference type="InterPro" id="IPR037765">
    <property type="entry name" value="C2B_Tricalbin"/>
</dbReference>